<dbReference type="EMBL" id="JAARRM010000001">
    <property type="protein sequence ID" value="MBC1520230.1"/>
    <property type="molecule type" value="Genomic_DNA"/>
</dbReference>
<dbReference type="AlphaFoldDB" id="A0A841ZMK1"/>
<organism evidence="1 2">
    <name type="scientific">Listeria aquatica</name>
    <dbReference type="NCBI Taxonomy" id="1494960"/>
    <lineage>
        <taxon>Bacteria</taxon>
        <taxon>Bacillati</taxon>
        <taxon>Bacillota</taxon>
        <taxon>Bacilli</taxon>
        <taxon>Bacillales</taxon>
        <taxon>Listeriaceae</taxon>
        <taxon>Listeria</taxon>
    </lineage>
</organism>
<gene>
    <name evidence="1" type="ORF">HB912_01040</name>
</gene>
<dbReference type="InterPro" id="IPR001969">
    <property type="entry name" value="Aspartic_peptidase_AS"/>
</dbReference>
<accession>A0A841ZMK1</accession>
<reference evidence="1 2" key="1">
    <citation type="submission" date="2020-03" db="EMBL/GenBank/DDBJ databases">
        <title>Soil Listeria distribution.</title>
        <authorList>
            <person name="Liao J."/>
            <person name="Wiedmann M."/>
        </authorList>
    </citation>
    <scope>NUCLEOTIDE SEQUENCE [LARGE SCALE GENOMIC DNA]</scope>
    <source>
        <strain evidence="1 2">FSL L7-1507</strain>
    </source>
</reference>
<dbReference type="PROSITE" id="PS00141">
    <property type="entry name" value="ASP_PROTEASE"/>
    <property type="match status" value="1"/>
</dbReference>
<protein>
    <recommendedName>
        <fullName evidence="3">Peptidase A2 domain-containing protein</fullName>
    </recommendedName>
</protein>
<dbReference type="Proteomes" id="UP000559885">
    <property type="component" value="Unassembled WGS sequence"/>
</dbReference>
<dbReference type="Gene3D" id="2.40.70.10">
    <property type="entry name" value="Acid Proteases"/>
    <property type="match status" value="1"/>
</dbReference>
<evidence type="ECO:0000313" key="1">
    <source>
        <dbReference type="EMBL" id="MBC1520230.1"/>
    </source>
</evidence>
<evidence type="ECO:0000313" key="2">
    <source>
        <dbReference type="Proteomes" id="UP000559885"/>
    </source>
</evidence>
<dbReference type="InterPro" id="IPR021109">
    <property type="entry name" value="Peptidase_aspartic_dom_sf"/>
</dbReference>
<dbReference type="RefSeq" id="WP_185371826.1">
    <property type="nucleotide sequence ID" value="NZ_JAARRM010000001.1"/>
</dbReference>
<comment type="caution">
    <text evidence="1">The sequence shown here is derived from an EMBL/GenBank/DDBJ whole genome shotgun (WGS) entry which is preliminary data.</text>
</comment>
<sequence length="102" mass="12272">MNWKRNNKKLYIKNRLILLIGVIDGREYKFLVDTGSERSYMMRDFRLDLYKRKLDYLLKVKGVGNPSLENYEYQIPIINLAGCDIENSSFIVKQKNFYFLDY</sequence>
<dbReference type="SUPFAM" id="SSF50630">
    <property type="entry name" value="Acid proteases"/>
    <property type="match status" value="1"/>
</dbReference>
<evidence type="ECO:0008006" key="3">
    <source>
        <dbReference type="Google" id="ProtNLM"/>
    </source>
</evidence>
<dbReference type="GO" id="GO:0004190">
    <property type="term" value="F:aspartic-type endopeptidase activity"/>
    <property type="evidence" value="ECO:0007669"/>
    <property type="project" value="InterPro"/>
</dbReference>
<dbReference type="GO" id="GO:0006508">
    <property type="term" value="P:proteolysis"/>
    <property type="evidence" value="ECO:0007669"/>
    <property type="project" value="InterPro"/>
</dbReference>
<proteinExistence type="predicted"/>
<name>A0A841ZMK1_9LIST</name>